<dbReference type="GO" id="GO:0008270">
    <property type="term" value="F:zinc ion binding"/>
    <property type="evidence" value="ECO:0007669"/>
    <property type="project" value="UniProtKB-KW"/>
</dbReference>
<keyword evidence="3" id="KW-0227">DNA damage</keyword>
<dbReference type="InterPro" id="IPR003021">
    <property type="entry name" value="Rad1_Rec1_Rad17"/>
</dbReference>
<dbReference type="InterPro" id="IPR046938">
    <property type="entry name" value="DNA_clamp_sf"/>
</dbReference>
<evidence type="ECO:0000256" key="2">
    <source>
        <dbReference type="ARBA" id="ARBA00010991"/>
    </source>
</evidence>
<keyword evidence="5" id="KW-0539">Nucleus</keyword>
<dbReference type="GO" id="GO:0006281">
    <property type="term" value="P:DNA repair"/>
    <property type="evidence" value="ECO:0007669"/>
    <property type="project" value="UniProtKB-KW"/>
</dbReference>
<reference evidence="8" key="2">
    <citation type="submission" date="2020-05" db="UniProtKB">
        <authorList>
            <consortium name="EnsemblMetazoa"/>
        </authorList>
    </citation>
    <scope>IDENTIFICATION</scope>
    <source>
        <strain evidence="8">IAEA</strain>
    </source>
</reference>
<evidence type="ECO:0000256" key="4">
    <source>
        <dbReference type="ARBA" id="ARBA00023204"/>
    </source>
</evidence>
<comment type="subcellular location">
    <subcellularLocation>
        <location evidence="1">Nucleus</location>
    </subcellularLocation>
</comment>
<dbReference type="PROSITE" id="PS50966">
    <property type="entry name" value="ZF_SWIM"/>
    <property type="match status" value="1"/>
</dbReference>
<evidence type="ECO:0000256" key="3">
    <source>
        <dbReference type="ARBA" id="ARBA00022763"/>
    </source>
</evidence>
<dbReference type="PRINTS" id="PR01245">
    <property type="entry name" value="RAD1REC1"/>
</dbReference>
<dbReference type="AlphaFoldDB" id="A0A1B0AAC3"/>
<keyword evidence="9" id="KW-1185">Reference proteome</keyword>
<evidence type="ECO:0000256" key="1">
    <source>
        <dbReference type="ARBA" id="ARBA00004123"/>
    </source>
</evidence>
<feature type="domain" description="SWIM-type" evidence="7">
    <location>
        <begin position="76"/>
        <end position="124"/>
    </location>
</feature>
<dbReference type="SUPFAM" id="SSF55979">
    <property type="entry name" value="DNA clamp"/>
    <property type="match status" value="2"/>
</dbReference>
<protein>
    <recommendedName>
        <fullName evidence="7">SWIM-type domain-containing protein</fullName>
    </recommendedName>
</protein>
<organism evidence="8 9">
    <name type="scientific">Glossina pallidipes</name>
    <name type="common">Tsetse fly</name>
    <dbReference type="NCBI Taxonomy" id="7398"/>
    <lineage>
        <taxon>Eukaryota</taxon>
        <taxon>Metazoa</taxon>
        <taxon>Ecdysozoa</taxon>
        <taxon>Arthropoda</taxon>
        <taxon>Hexapoda</taxon>
        <taxon>Insecta</taxon>
        <taxon>Pterygota</taxon>
        <taxon>Neoptera</taxon>
        <taxon>Endopterygota</taxon>
        <taxon>Diptera</taxon>
        <taxon>Brachycera</taxon>
        <taxon>Muscomorpha</taxon>
        <taxon>Hippoboscoidea</taxon>
        <taxon>Glossinidae</taxon>
        <taxon>Glossina</taxon>
    </lineage>
</organism>
<dbReference type="PANTHER" id="PTHR10870:SF0">
    <property type="entry name" value="CELL CYCLE CHECKPOINT PROTEIN RAD1"/>
    <property type="match status" value="1"/>
</dbReference>
<dbReference type="Gene3D" id="3.70.10.10">
    <property type="match status" value="1"/>
</dbReference>
<accession>A0A1B0AAC3</accession>
<keyword evidence="4" id="KW-0234">DNA repair</keyword>
<dbReference type="InterPro" id="IPR007527">
    <property type="entry name" value="Znf_SWIM"/>
</dbReference>
<dbReference type="CDD" id="cd00577">
    <property type="entry name" value="PCNA"/>
    <property type="match status" value="1"/>
</dbReference>
<sequence length="434" mass="49228">MQSATRLPFLLQEIFEQFKGSLSIDDLADFYAKLNSALGSRLVAFARQFIDNHAITVYFSNAGKSLSLAEIREDCYTKKKRKKKSLHLLPDVNYCFCKSFQTKVLKLGEAYTCEHVLALRLAFLLDNCINCIQFKEVQPHKFDNLLKGFSSPPPQGSGDNLSHKMTLGLEYINYRFVGCLENIKTFAAGIRSIGFGDHGIFHINEDGLRCTVEQGKCIQANLFITPACFSDYHVNGLVHFTINMNVLIECLSIFAGIDCSMKMFYKDDDPLVIILEPHDEDNIRTECSIKTTHYDETMDFCLDADSILNTVFIKGREMANIFHDLDKSAEELQITLSPRKPYFKVETLGVMQSECSIEVAKTSEMMILFNCKNLTTARYKISLMRATQRAMLAASKVAIKTDSSGLLEMHFMMQDENQAEVYAQFYITPVVEND</sequence>
<dbReference type="InterPro" id="IPR003011">
    <property type="entry name" value="Cell_cycle_checkpoint_Rad1"/>
</dbReference>
<reference evidence="9" key="1">
    <citation type="submission" date="2014-03" db="EMBL/GenBank/DDBJ databases">
        <authorList>
            <person name="Aksoy S."/>
            <person name="Warren W."/>
            <person name="Wilson R.K."/>
        </authorList>
    </citation>
    <scope>NUCLEOTIDE SEQUENCE [LARGE SCALE GENOMIC DNA]</scope>
    <source>
        <strain evidence="9">IAEA</strain>
    </source>
</reference>
<name>A0A1B0AAC3_GLOPL</name>
<comment type="similarity">
    <text evidence="2">Belongs to the rad1 family.</text>
</comment>
<dbReference type="PANTHER" id="PTHR10870">
    <property type="entry name" value="CELL CYCLE CHECKPOINT PROTEIN RAD1"/>
    <property type="match status" value="1"/>
</dbReference>
<dbReference type="PRINTS" id="PR01246">
    <property type="entry name" value="RAD1REPAIR"/>
</dbReference>
<evidence type="ECO:0000256" key="5">
    <source>
        <dbReference type="ARBA" id="ARBA00023242"/>
    </source>
</evidence>
<keyword evidence="6" id="KW-0479">Metal-binding</keyword>
<keyword evidence="6" id="KW-0863">Zinc-finger</keyword>
<dbReference type="Pfam" id="PF02144">
    <property type="entry name" value="Rad1"/>
    <property type="match status" value="1"/>
</dbReference>
<keyword evidence="6" id="KW-0862">Zinc</keyword>
<dbReference type="EnsemblMetazoa" id="GPAI039234-RA">
    <property type="protein sequence ID" value="GPAI039234-PA"/>
    <property type="gene ID" value="GPAI039234"/>
</dbReference>
<dbReference type="Proteomes" id="UP000092445">
    <property type="component" value="Unassembled WGS sequence"/>
</dbReference>
<dbReference type="VEuPathDB" id="VectorBase:GPAI039234"/>
<proteinExistence type="inferred from homology"/>
<dbReference type="GO" id="GO:0030896">
    <property type="term" value="C:checkpoint clamp complex"/>
    <property type="evidence" value="ECO:0007669"/>
    <property type="project" value="TreeGrafter"/>
</dbReference>
<evidence type="ECO:0000313" key="8">
    <source>
        <dbReference type="EnsemblMetazoa" id="GPAI039234-PA"/>
    </source>
</evidence>
<dbReference type="GO" id="GO:0000077">
    <property type="term" value="P:DNA damage checkpoint signaling"/>
    <property type="evidence" value="ECO:0007669"/>
    <property type="project" value="InterPro"/>
</dbReference>
<dbReference type="STRING" id="7398.A0A1B0AAC3"/>
<evidence type="ECO:0000313" key="9">
    <source>
        <dbReference type="Proteomes" id="UP000092445"/>
    </source>
</evidence>
<evidence type="ECO:0000256" key="6">
    <source>
        <dbReference type="PROSITE-ProRule" id="PRU00325"/>
    </source>
</evidence>
<evidence type="ECO:0000259" key="7">
    <source>
        <dbReference type="PROSITE" id="PS50966"/>
    </source>
</evidence>